<dbReference type="Proteomes" id="UP000221080">
    <property type="component" value="Chromosome 22"/>
</dbReference>
<dbReference type="InterPro" id="IPR031630">
    <property type="entry name" value="CCDC117"/>
</dbReference>
<dbReference type="PANTHER" id="PTHR36128:SF1">
    <property type="entry name" value="COILED-COIL DOMAIN-CONTAINING PROTEIN 117"/>
    <property type="match status" value="1"/>
</dbReference>
<evidence type="ECO:0000313" key="2">
    <source>
        <dbReference type="Proteomes" id="UP000221080"/>
    </source>
</evidence>
<reference evidence="3" key="2">
    <citation type="submission" date="2025-08" db="UniProtKB">
        <authorList>
            <consortium name="RefSeq"/>
        </authorList>
    </citation>
    <scope>IDENTIFICATION</scope>
    <source>
        <tissue evidence="3">Blood</tissue>
    </source>
</reference>
<organism evidence="2 3">
    <name type="scientific">Ictalurus punctatus</name>
    <name type="common">Channel catfish</name>
    <name type="synonym">Silurus punctatus</name>
    <dbReference type="NCBI Taxonomy" id="7998"/>
    <lineage>
        <taxon>Eukaryota</taxon>
        <taxon>Metazoa</taxon>
        <taxon>Chordata</taxon>
        <taxon>Craniata</taxon>
        <taxon>Vertebrata</taxon>
        <taxon>Euteleostomi</taxon>
        <taxon>Actinopterygii</taxon>
        <taxon>Neopterygii</taxon>
        <taxon>Teleostei</taxon>
        <taxon>Ostariophysi</taxon>
        <taxon>Siluriformes</taxon>
        <taxon>Ictaluridae</taxon>
        <taxon>Ictalurus</taxon>
    </lineage>
</organism>
<gene>
    <name evidence="3" type="primary">ccdc117</name>
</gene>
<dbReference type="RefSeq" id="XP_053530239.1">
    <property type="nucleotide sequence ID" value="XM_053674264.1"/>
</dbReference>
<feature type="region of interest" description="Disordered" evidence="1">
    <location>
        <begin position="239"/>
        <end position="293"/>
    </location>
</feature>
<feature type="region of interest" description="Disordered" evidence="1">
    <location>
        <begin position="81"/>
        <end position="116"/>
    </location>
</feature>
<evidence type="ECO:0000256" key="1">
    <source>
        <dbReference type="SAM" id="MobiDB-lite"/>
    </source>
</evidence>
<dbReference type="OrthoDB" id="9450632at2759"/>
<proteinExistence type="predicted"/>
<accession>A0A9F7TEU3</accession>
<dbReference type="Pfam" id="PF15810">
    <property type="entry name" value="CCDC117"/>
    <property type="match status" value="1"/>
</dbReference>
<dbReference type="AlphaFoldDB" id="A0A9F7TEU3"/>
<sequence>MPTYSFLSLENILLIFKRTTRREIIRKAADKSPASVGTPLIPFKKHLREIPQEIGRENAENTFLEISRSWERRCLRKHRRRTDDEGCSAKRQKMMDEGESDPSEDTSSSLDPGWLTECATGSPTARHCATAVSPCPNTQCNQNPLPAARPETEGSCMEVEAAQRKLQEIENRITLEDDSDEDLDVEPPQRRPVLVLSDSLREGLQRGIGDILPHTVAQLVSRSCMELVLWRPPEDPLTQQLKDSLQRQQRKQQPVCRQTPTPIPIPKGADERTFSPLACPPASSSSTEEDMEL</sequence>
<feature type="compositionally biased region" description="Polar residues" evidence="1">
    <location>
        <begin position="239"/>
        <end position="260"/>
    </location>
</feature>
<protein>
    <submittedName>
        <fullName evidence="3">Coiled-coil domain-containing protein 117 isoform X1</fullName>
    </submittedName>
</protein>
<feature type="compositionally biased region" description="Basic and acidic residues" evidence="1">
    <location>
        <begin position="81"/>
        <end position="96"/>
    </location>
</feature>
<dbReference type="CTD" id="150275"/>
<dbReference type="PANTHER" id="PTHR36128">
    <property type="entry name" value="COILED-COIL DOMAIN-CONTAINING PROTEIN 117"/>
    <property type="match status" value="1"/>
</dbReference>
<name>A0A9F7TEU3_ICTPU</name>
<reference evidence="2" key="1">
    <citation type="journal article" date="2016" name="Nat. Commun.">
        <title>The channel catfish genome sequence provides insights into the evolution of scale formation in teleosts.</title>
        <authorList>
            <person name="Liu Z."/>
            <person name="Liu S."/>
            <person name="Yao J."/>
            <person name="Bao L."/>
            <person name="Zhang J."/>
            <person name="Li Y."/>
            <person name="Jiang C."/>
            <person name="Sun L."/>
            <person name="Wang R."/>
            <person name="Zhang Y."/>
            <person name="Zhou T."/>
            <person name="Zeng Q."/>
            <person name="Fu Q."/>
            <person name="Gao S."/>
            <person name="Li N."/>
            <person name="Koren S."/>
            <person name="Jiang Y."/>
            <person name="Zimin A."/>
            <person name="Xu P."/>
            <person name="Phillippy A.M."/>
            <person name="Geng X."/>
            <person name="Song L."/>
            <person name="Sun F."/>
            <person name="Li C."/>
            <person name="Wang X."/>
            <person name="Chen A."/>
            <person name="Jin Y."/>
            <person name="Yuan Z."/>
            <person name="Yang Y."/>
            <person name="Tan S."/>
            <person name="Peatman E."/>
            <person name="Lu J."/>
            <person name="Qin Z."/>
            <person name="Dunham R."/>
            <person name="Li Z."/>
            <person name="Sonstegard T."/>
            <person name="Feng J."/>
            <person name="Danzmann R.G."/>
            <person name="Schroeder S."/>
            <person name="Scheffler B."/>
            <person name="Duke M.V."/>
            <person name="Ballard L."/>
            <person name="Kucuktas H."/>
            <person name="Kaltenboeck L."/>
            <person name="Liu H."/>
            <person name="Armbruster J."/>
            <person name="Xie Y."/>
            <person name="Kirby M.L."/>
            <person name="Tian Y."/>
            <person name="Flanagan M.E."/>
            <person name="Mu W."/>
            <person name="Waldbieser G.C."/>
        </authorList>
    </citation>
    <scope>NUCLEOTIDE SEQUENCE [LARGE SCALE GENOMIC DNA]</scope>
    <source>
        <strain evidence="2">SDA103</strain>
    </source>
</reference>
<evidence type="ECO:0000313" key="3">
    <source>
        <dbReference type="RefSeq" id="XP_053530239.1"/>
    </source>
</evidence>
<feature type="compositionally biased region" description="Low complexity" evidence="1">
    <location>
        <begin position="275"/>
        <end position="286"/>
    </location>
</feature>
<dbReference type="GeneID" id="108256044"/>
<keyword evidence="2" id="KW-1185">Reference proteome</keyword>